<evidence type="ECO:0000313" key="2">
    <source>
        <dbReference type="Proteomes" id="UP000228921"/>
    </source>
</evidence>
<dbReference type="Proteomes" id="UP000228921">
    <property type="component" value="Unassembled WGS sequence"/>
</dbReference>
<evidence type="ECO:0000313" key="1">
    <source>
        <dbReference type="EMBL" id="PJF30713.1"/>
    </source>
</evidence>
<protein>
    <submittedName>
        <fullName evidence="1">Uncharacterized protein</fullName>
    </submittedName>
</protein>
<accession>A0A2M8NZI5</accession>
<proteinExistence type="predicted"/>
<name>A0A2M8NZI5_9CHLR</name>
<dbReference type="AlphaFoldDB" id="A0A2M8NZI5"/>
<sequence>MPRSRILFLAILGVSVAIVAIIALNNQPVSPEVQAQRNATATAEARNALLANTVKIVVSYGTEKRRWLEDATQRFEMQHPNIDVELIGEGSMEAYRALSSVTDASTTYWRNRPLPIL</sequence>
<organism evidence="1 2">
    <name type="scientific">Candidatus Thermofonsia Clade 1 bacterium</name>
    <dbReference type="NCBI Taxonomy" id="2364210"/>
    <lineage>
        <taxon>Bacteria</taxon>
        <taxon>Bacillati</taxon>
        <taxon>Chloroflexota</taxon>
        <taxon>Candidatus Thermofontia</taxon>
        <taxon>Candidatus Thermofonsia Clade 1</taxon>
    </lineage>
</organism>
<gene>
    <name evidence="1" type="ORF">CUN51_06935</name>
</gene>
<dbReference type="EMBL" id="PGTK01000007">
    <property type="protein sequence ID" value="PJF30713.1"/>
    <property type="molecule type" value="Genomic_DNA"/>
</dbReference>
<comment type="caution">
    <text evidence="1">The sequence shown here is derived from an EMBL/GenBank/DDBJ whole genome shotgun (WGS) entry which is preliminary data.</text>
</comment>
<reference evidence="1 2" key="1">
    <citation type="submission" date="2017-11" db="EMBL/GenBank/DDBJ databases">
        <title>Evolution of Phototrophy in the Chloroflexi Phylum Driven by Horizontal Gene Transfer.</title>
        <authorList>
            <person name="Ward L.M."/>
            <person name="Hemp J."/>
            <person name="Shih P.M."/>
            <person name="Mcglynn S.E."/>
            <person name="Fischer W."/>
        </authorList>
    </citation>
    <scope>NUCLEOTIDE SEQUENCE [LARGE SCALE GENOMIC DNA]</scope>
    <source>
        <strain evidence="1">CP2_2F</strain>
    </source>
</reference>